<dbReference type="PROSITE" id="PS50929">
    <property type="entry name" value="ABC_TM1F"/>
    <property type="match status" value="1"/>
</dbReference>
<dbReference type="SUPFAM" id="SSF90123">
    <property type="entry name" value="ABC transporter transmembrane region"/>
    <property type="match status" value="1"/>
</dbReference>
<dbReference type="InterPro" id="IPR003439">
    <property type="entry name" value="ABC_transporter-like_ATP-bd"/>
</dbReference>
<evidence type="ECO:0000256" key="2">
    <source>
        <dbReference type="ARBA" id="ARBA00022448"/>
    </source>
</evidence>
<dbReference type="InterPro" id="IPR050835">
    <property type="entry name" value="ABC_transporter_sub-D"/>
</dbReference>
<feature type="transmembrane region" description="Helical" evidence="9">
    <location>
        <begin position="168"/>
        <end position="189"/>
    </location>
</feature>
<protein>
    <submittedName>
        <fullName evidence="12">ABC transporter</fullName>
    </submittedName>
</protein>
<dbReference type="SUPFAM" id="SSF52540">
    <property type="entry name" value="P-loop containing nucleoside triphosphate hydrolases"/>
    <property type="match status" value="1"/>
</dbReference>
<dbReference type="Gene3D" id="1.20.1560.10">
    <property type="entry name" value="ABC transporter type 1, transmembrane domain"/>
    <property type="match status" value="1"/>
</dbReference>
<evidence type="ECO:0000259" key="11">
    <source>
        <dbReference type="PROSITE" id="PS50929"/>
    </source>
</evidence>
<evidence type="ECO:0000313" key="12">
    <source>
        <dbReference type="EMBL" id="BAH74785.1"/>
    </source>
</evidence>
<dbReference type="InterPro" id="IPR027417">
    <property type="entry name" value="P-loop_NTPase"/>
</dbReference>
<evidence type="ECO:0000313" key="13">
    <source>
        <dbReference type="Proteomes" id="UP000009071"/>
    </source>
</evidence>
<dbReference type="PROSITE" id="PS50893">
    <property type="entry name" value="ABC_TRANSPORTER_2"/>
    <property type="match status" value="1"/>
</dbReference>
<dbReference type="InterPro" id="IPR017871">
    <property type="entry name" value="ABC_transporter-like_CS"/>
</dbReference>
<dbReference type="PROSITE" id="PS00211">
    <property type="entry name" value="ABC_TRANSPORTER_1"/>
    <property type="match status" value="1"/>
</dbReference>
<feature type="domain" description="ABC transporter" evidence="10">
    <location>
        <begin position="384"/>
        <end position="595"/>
    </location>
</feature>
<dbReference type="STRING" id="573370.DMR_12940"/>
<dbReference type="InterPro" id="IPR011527">
    <property type="entry name" value="ABC1_TM_dom"/>
</dbReference>
<feature type="domain" description="ABC transmembrane type-1" evidence="11">
    <location>
        <begin position="52"/>
        <end position="347"/>
    </location>
</feature>
<dbReference type="AlphaFoldDB" id="C4XMJ4"/>
<evidence type="ECO:0000256" key="6">
    <source>
        <dbReference type="ARBA" id="ARBA00022989"/>
    </source>
</evidence>
<dbReference type="Pfam" id="PF06472">
    <property type="entry name" value="ABC_membrane_2"/>
    <property type="match status" value="1"/>
</dbReference>
<keyword evidence="7 9" id="KW-0472">Membrane</keyword>
<organism evidence="12 13">
    <name type="scientific">Solidesulfovibrio magneticus (strain ATCC 700980 / DSM 13731 / RS-1)</name>
    <name type="common">Desulfovibrio magneticus</name>
    <dbReference type="NCBI Taxonomy" id="573370"/>
    <lineage>
        <taxon>Bacteria</taxon>
        <taxon>Pseudomonadati</taxon>
        <taxon>Thermodesulfobacteriota</taxon>
        <taxon>Desulfovibrionia</taxon>
        <taxon>Desulfovibrionales</taxon>
        <taxon>Desulfovibrionaceae</taxon>
        <taxon>Solidesulfovibrio</taxon>
    </lineage>
</organism>
<reference evidence="12 13" key="1">
    <citation type="journal article" date="2009" name="Genome Res.">
        <title>Whole genome sequence of Desulfovibrio magneticus strain RS-1 revealed common gene clusters in magnetotactic bacteria.</title>
        <authorList>
            <person name="Nakazawa H."/>
            <person name="Arakaki A."/>
            <person name="Narita-Yamada S."/>
            <person name="Yashiro I."/>
            <person name="Jinno K."/>
            <person name="Aoki N."/>
            <person name="Tsuruyama A."/>
            <person name="Okamura Y."/>
            <person name="Tanikawa S."/>
            <person name="Fujita N."/>
            <person name="Takeyama H."/>
            <person name="Matsunaga T."/>
        </authorList>
    </citation>
    <scope>NUCLEOTIDE SEQUENCE [LARGE SCALE GENOMIC DNA]</scope>
    <source>
        <strain evidence="13">ATCC 700980 / DSM 13731 / RS-1</strain>
    </source>
</reference>
<evidence type="ECO:0000256" key="7">
    <source>
        <dbReference type="ARBA" id="ARBA00023136"/>
    </source>
</evidence>
<feature type="transmembrane region" description="Helical" evidence="9">
    <location>
        <begin position="88"/>
        <end position="111"/>
    </location>
</feature>
<keyword evidence="4" id="KW-0547">Nucleotide-binding</keyword>
<keyword evidence="2" id="KW-0813">Transport</keyword>
<dbReference type="InterPro" id="IPR036640">
    <property type="entry name" value="ABC1_TM_sf"/>
</dbReference>
<evidence type="ECO:0000256" key="3">
    <source>
        <dbReference type="ARBA" id="ARBA00022692"/>
    </source>
</evidence>
<evidence type="ECO:0000259" key="10">
    <source>
        <dbReference type="PROSITE" id="PS50893"/>
    </source>
</evidence>
<dbReference type="GO" id="GO:0005524">
    <property type="term" value="F:ATP binding"/>
    <property type="evidence" value="ECO:0007669"/>
    <property type="project" value="UniProtKB-KW"/>
</dbReference>
<dbReference type="PANTHER" id="PTHR11384:SF59">
    <property type="entry name" value="LYSOSOMAL COBALAMIN TRANSPORTER ABCD4"/>
    <property type="match status" value="1"/>
</dbReference>
<dbReference type="CDD" id="cd03223">
    <property type="entry name" value="ABCD_peroxisomal_ALDP"/>
    <property type="match status" value="1"/>
</dbReference>
<accession>C4XMJ4</accession>
<keyword evidence="3 9" id="KW-0812">Transmembrane</keyword>
<name>C4XMJ4_SOLM1</name>
<feature type="transmembrane region" description="Helical" evidence="9">
    <location>
        <begin position="204"/>
        <end position="223"/>
    </location>
</feature>
<feature type="transmembrane region" description="Helical" evidence="9">
    <location>
        <begin position="288"/>
        <end position="308"/>
    </location>
</feature>
<gene>
    <name evidence="12" type="ordered locus">DMR_12940</name>
</gene>
<evidence type="ECO:0000256" key="5">
    <source>
        <dbReference type="ARBA" id="ARBA00022840"/>
    </source>
</evidence>
<keyword evidence="5" id="KW-0067">ATP-binding</keyword>
<evidence type="ECO:0000256" key="4">
    <source>
        <dbReference type="ARBA" id="ARBA00022741"/>
    </source>
</evidence>
<dbReference type="GO" id="GO:0005886">
    <property type="term" value="C:plasma membrane"/>
    <property type="evidence" value="ECO:0007669"/>
    <property type="project" value="UniProtKB-SubCell"/>
</dbReference>
<evidence type="ECO:0000256" key="9">
    <source>
        <dbReference type="SAM" id="Phobius"/>
    </source>
</evidence>
<dbReference type="GO" id="GO:0140359">
    <property type="term" value="F:ABC-type transporter activity"/>
    <property type="evidence" value="ECO:0007669"/>
    <property type="project" value="InterPro"/>
</dbReference>
<dbReference type="PANTHER" id="PTHR11384">
    <property type="entry name" value="ATP-BINDING CASSETTE, SUB-FAMILY D MEMBER"/>
    <property type="match status" value="1"/>
</dbReference>
<dbReference type="Pfam" id="PF00005">
    <property type="entry name" value="ABC_tran"/>
    <property type="match status" value="1"/>
</dbReference>
<dbReference type="eggNOG" id="COG4178">
    <property type="taxonomic scope" value="Bacteria"/>
</dbReference>
<keyword evidence="13" id="KW-1185">Reference proteome</keyword>
<evidence type="ECO:0000256" key="1">
    <source>
        <dbReference type="ARBA" id="ARBA00004651"/>
    </source>
</evidence>
<dbReference type="SMART" id="SM00382">
    <property type="entry name" value="AAA"/>
    <property type="match status" value="1"/>
</dbReference>
<comment type="subcellular location">
    <subcellularLocation>
        <location evidence="1">Cell membrane</location>
        <topology evidence="1">Multi-pass membrane protein</topology>
    </subcellularLocation>
</comment>
<dbReference type="KEGG" id="dma:DMR_12940"/>
<dbReference type="EMBL" id="AP010904">
    <property type="protein sequence ID" value="BAH74785.1"/>
    <property type="molecule type" value="Genomic_DNA"/>
</dbReference>
<dbReference type="InterPro" id="IPR003593">
    <property type="entry name" value="AAA+_ATPase"/>
</dbReference>
<proteinExistence type="predicted"/>
<dbReference type="Proteomes" id="UP000009071">
    <property type="component" value="Chromosome"/>
</dbReference>
<feature type="transmembrane region" description="Helical" evidence="9">
    <location>
        <begin position="49"/>
        <end position="68"/>
    </location>
</feature>
<dbReference type="Gene3D" id="3.40.50.300">
    <property type="entry name" value="P-loop containing nucleotide triphosphate hydrolases"/>
    <property type="match status" value="1"/>
</dbReference>
<feature type="region of interest" description="Disordered" evidence="8">
    <location>
        <begin position="1"/>
        <end position="21"/>
    </location>
</feature>
<sequence>MPRPGTGPPRAANRNQEPSMSATKRRFLADLWTLTKPYWKSEERLKSGLLLAVIVGMSLGIVYLNVLFNEWNNLFYNSLQEKNLDEFFRLFGRFAILAAMFIIVAVYQIYLRQMLQIRWRRWLTERYAAMWLTHRNYYRLRFSPNGADNPDQRISEDIGGFVEQTLSLTLGFIESVVSLASFSVILWNLSGEIHILDIQLPGSMLWAAVLYAGFGSFLTHYIGRPLIRLNFLQQRYEADYRYNLVRVRENAEPIALYGGETQEAGNLSGRFTHVVTNWWAIMRQQKRLTWFSAGYSQAAILFPFLVAAPRYFSGAIQLGGLMQTASAFNHVQSSLSWFIDAYTRLAQWRATVDRLTGFAHALAELEAAKDAGFTRTPASAGQALALTDASLSLPDGRTLLTDAALAVAPGERVMIAGPAGCGKSTLFRAIGGLWPYATGTLALPTEGRSLFLPQKPYLPIASLAATVAYPDAPETYGEARIAAVLTDCGLGHLIALLGEERHWSQELSSGEQQRLGFARAILLAPDRLFCDEASSALDEASQKELYGLLVDRLPKTTIVSIAHRPSLAAFHHRVVRFVPTDPAAAEPVYRLEAAAA</sequence>
<keyword evidence="6 9" id="KW-1133">Transmembrane helix</keyword>
<evidence type="ECO:0000256" key="8">
    <source>
        <dbReference type="SAM" id="MobiDB-lite"/>
    </source>
</evidence>
<dbReference type="GO" id="GO:0016887">
    <property type="term" value="F:ATP hydrolysis activity"/>
    <property type="evidence" value="ECO:0007669"/>
    <property type="project" value="InterPro"/>
</dbReference>
<dbReference type="HOGENOM" id="CLU_007587_6_1_7"/>